<dbReference type="SMART" id="SM00857">
    <property type="entry name" value="Resolvase"/>
    <property type="match status" value="1"/>
</dbReference>
<reference evidence="8" key="1">
    <citation type="journal article" date="2019" name="Nat. Med.">
        <title>A library of human gut bacterial isolates paired with longitudinal multiomics data enables mechanistic microbiome research.</title>
        <authorList>
            <person name="Poyet M."/>
            <person name="Groussin M."/>
            <person name="Gibbons S.M."/>
            <person name="Avila-Pacheco J."/>
            <person name="Jiang X."/>
            <person name="Kearney S.M."/>
            <person name="Perrotta A.R."/>
            <person name="Berdy B."/>
            <person name="Zhao S."/>
            <person name="Lieberman T.D."/>
            <person name="Swanson P.K."/>
            <person name="Smith M."/>
            <person name="Roesemann S."/>
            <person name="Alexander J.E."/>
            <person name="Rich S.A."/>
            <person name="Livny J."/>
            <person name="Vlamakis H."/>
            <person name="Clish C."/>
            <person name="Bullock K."/>
            <person name="Deik A."/>
            <person name="Scott J."/>
            <person name="Pierce K.A."/>
            <person name="Xavier R.J."/>
            <person name="Alm E.J."/>
        </authorList>
    </citation>
    <scope>NUCLEOTIDE SEQUENCE</scope>
    <source>
        <strain evidence="8">BIOML-A21</strain>
    </source>
</reference>
<dbReference type="EMBL" id="VWFV01000169">
    <property type="protein sequence ID" value="KAA4605896.1"/>
    <property type="molecule type" value="Genomic_DNA"/>
</dbReference>
<dbReference type="PROSITE" id="PS00397">
    <property type="entry name" value="RECOMBINASES_1"/>
    <property type="match status" value="1"/>
</dbReference>
<evidence type="ECO:0000256" key="1">
    <source>
        <dbReference type="ARBA" id="ARBA00022908"/>
    </source>
</evidence>
<dbReference type="GO" id="GO:0000150">
    <property type="term" value="F:DNA strand exchange activity"/>
    <property type="evidence" value="ECO:0007669"/>
    <property type="project" value="InterPro"/>
</dbReference>
<dbReference type="InterPro" id="IPR006119">
    <property type="entry name" value="Resolv_N"/>
</dbReference>
<dbReference type="PANTHER" id="PTHR30461">
    <property type="entry name" value="DNA-INVERTASE FROM LAMBDOID PROPHAGE"/>
    <property type="match status" value="1"/>
</dbReference>
<evidence type="ECO:0000256" key="5">
    <source>
        <dbReference type="PROSITE-ProRule" id="PRU10137"/>
    </source>
</evidence>
<evidence type="ECO:0000259" key="7">
    <source>
        <dbReference type="PROSITE" id="PS51737"/>
    </source>
</evidence>
<organism evidence="8">
    <name type="scientific">Bacteroides ovatus</name>
    <dbReference type="NCBI Taxonomy" id="28116"/>
    <lineage>
        <taxon>Bacteria</taxon>
        <taxon>Pseudomonadati</taxon>
        <taxon>Bacteroidota</taxon>
        <taxon>Bacteroidia</taxon>
        <taxon>Bacteroidales</taxon>
        <taxon>Bacteroidaceae</taxon>
        <taxon>Bacteroides</taxon>
    </lineage>
</organism>
<dbReference type="InterPro" id="IPR038109">
    <property type="entry name" value="DNA_bind_recomb_sf"/>
</dbReference>
<evidence type="ECO:0000256" key="3">
    <source>
        <dbReference type="ARBA" id="ARBA00023172"/>
    </source>
</evidence>
<dbReference type="InterPro" id="IPR006118">
    <property type="entry name" value="Recombinase_CS"/>
</dbReference>
<protein>
    <submittedName>
        <fullName evidence="8">Recombinase family protein</fullName>
    </submittedName>
</protein>
<dbReference type="Gene3D" id="3.40.50.1390">
    <property type="entry name" value="Resolvase, N-terminal catalytic domain"/>
    <property type="match status" value="1"/>
</dbReference>
<dbReference type="InterPro" id="IPR036162">
    <property type="entry name" value="Resolvase-like_N_sf"/>
</dbReference>
<feature type="domain" description="Recombinase" evidence="7">
    <location>
        <begin position="164"/>
        <end position="317"/>
    </location>
</feature>
<keyword evidence="3" id="KW-0233">DNA recombination</keyword>
<feature type="active site" description="O-(5'-phospho-DNA)-serine intermediate" evidence="4 5">
    <location>
        <position position="15"/>
    </location>
</feature>
<dbReference type="Pfam" id="PF00239">
    <property type="entry name" value="Resolvase"/>
    <property type="match status" value="1"/>
</dbReference>
<evidence type="ECO:0000313" key="8">
    <source>
        <dbReference type="EMBL" id="KAA4605896.1"/>
    </source>
</evidence>
<feature type="domain" description="Resolvase/invertase-type recombinase catalytic" evidence="6">
    <location>
        <begin position="7"/>
        <end position="156"/>
    </location>
</feature>
<dbReference type="GO" id="GO:0003677">
    <property type="term" value="F:DNA binding"/>
    <property type="evidence" value="ECO:0007669"/>
    <property type="project" value="UniProtKB-KW"/>
</dbReference>
<gene>
    <name evidence="8" type="ORF">F3C24_27560</name>
</gene>
<dbReference type="PROSITE" id="PS51736">
    <property type="entry name" value="RECOMBINASES_3"/>
    <property type="match status" value="1"/>
</dbReference>
<dbReference type="Gene3D" id="3.90.1750.20">
    <property type="entry name" value="Putative Large Serine Recombinase, Chain B, Domain 2"/>
    <property type="match status" value="1"/>
</dbReference>
<dbReference type="PANTHER" id="PTHR30461:SF23">
    <property type="entry name" value="DNA RECOMBINASE-RELATED"/>
    <property type="match status" value="1"/>
</dbReference>
<dbReference type="GO" id="GO:0015074">
    <property type="term" value="P:DNA integration"/>
    <property type="evidence" value="ECO:0007669"/>
    <property type="project" value="UniProtKB-KW"/>
</dbReference>
<dbReference type="CDD" id="cd00338">
    <property type="entry name" value="Ser_Recombinase"/>
    <property type="match status" value="1"/>
</dbReference>
<dbReference type="InterPro" id="IPR011109">
    <property type="entry name" value="DNA_bind_recombinase_dom"/>
</dbReference>
<dbReference type="Pfam" id="PF07508">
    <property type="entry name" value="Recombinase"/>
    <property type="match status" value="1"/>
</dbReference>
<evidence type="ECO:0000256" key="4">
    <source>
        <dbReference type="PIRSR" id="PIRSR606118-50"/>
    </source>
</evidence>
<evidence type="ECO:0000256" key="2">
    <source>
        <dbReference type="ARBA" id="ARBA00023125"/>
    </source>
</evidence>
<keyword evidence="2" id="KW-0238">DNA-binding</keyword>
<dbReference type="SUPFAM" id="SSF53041">
    <property type="entry name" value="Resolvase-like"/>
    <property type="match status" value="1"/>
</dbReference>
<dbReference type="AlphaFoldDB" id="A0A642B2K8"/>
<evidence type="ECO:0000259" key="6">
    <source>
        <dbReference type="PROSITE" id="PS51736"/>
    </source>
</evidence>
<accession>A0A642B2K8</accession>
<comment type="caution">
    <text evidence="8">The sequence shown here is derived from an EMBL/GenBank/DDBJ whole genome shotgun (WGS) entry which is preliminary data.</text>
</comment>
<name>A0A642B2K8_BACOV</name>
<dbReference type="InterPro" id="IPR050639">
    <property type="entry name" value="SSR_resolvase"/>
</dbReference>
<dbReference type="PROSITE" id="PS51737">
    <property type="entry name" value="RECOMBINASE_DNA_BIND"/>
    <property type="match status" value="1"/>
</dbReference>
<feature type="non-terminal residue" evidence="8">
    <location>
        <position position="364"/>
    </location>
</feature>
<keyword evidence="1" id="KW-0229">DNA integration</keyword>
<sequence length="364" mass="42514">MNNMDKKVLIYCRVSTQQQTTDRQKEELLKFAAENHWNVEEEDIFIDVISGFKKREFRPEYVKMLERVEYGDIDIILFSEFSRLARNATELLEQIKLFIDKGINLYFDKQKLWVRDSNKDVGSIILLHVLAVMSSYEIELFVERSLSGKITKVQAGHGGGDERAYGYMHNENKQIVINPIESKIVARIFEMYVGGYSSIQISEILNAEKVPAPYVRKLNEYKKNREAKGLEVKEYKFDTDNLKWRISTINRLMHNELYKGNRRITFYKPDPTNPLPLSERQDREIVYEYSEHVESLRIVSDELFQQAQDKLSKAHYNKNNAVRHENLLKHLMVCGECGANFSVGKSNETSKNYISGGRTYKCYG</sequence>
<proteinExistence type="predicted"/>